<comment type="caution">
    <text evidence="1">The sequence shown here is derived from an EMBL/GenBank/DDBJ whole genome shotgun (WGS) entry which is preliminary data.</text>
</comment>
<evidence type="ECO:0000313" key="2">
    <source>
        <dbReference type="Proteomes" id="UP000652761"/>
    </source>
</evidence>
<gene>
    <name evidence="1" type="ORF">Taro_046617</name>
</gene>
<name>A0A843WZI1_COLES</name>
<evidence type="ECO:0000313" key="1">
    <source>
        <dbReference type="EMBL" id="MQM13686.1"/>
    </source>
</evidence>
<organism evidence="1 2">
    <name type="scientific">Colocasia esculenta</name>
    <name type="common">Wild taro</name>
    <name type="synonym">Arum esculentum</name>
    <dbReference type="NCBI Taxonomy" id="4460"/>
    <lineage>
        <taxon>Eukaryota</taxon>
        <taxon>Viridiplantae</taxon>
        <taxon>Streptophyta</taxon>
        <taxon>Embryophyta</taxon>
        <taxon>Tracheophyta</taxon>
        <taxon>Spermatophyta</taxon>
        <taxon>Magnoliopsida</taxon>
        <taxon>Liliopsida</taxon>
        <taxon>Araceae</taxon>
        <taxon>Aroideae</taxon>
        <taxon>Colocasieae</taxon>
        <taxon>Colocasia</taxon>
    </lineage>
</organism>
<proteinExistence type="predicted"/>
<protein>
    <submittedName>
        <fullName evidence="1">Uncharacterized protein</fullName>
    </submittedName>
</protein>
<dbReference type="EMBL" id="NMUH01005789">
    <property type="protein sequence ID" value="MQM13686.1"/>
    <property type="molecule type" value="Genomic_DNA"/>
</dbReference>
<keyword evidence="2" id="KW-1185">Reference proteome</keyword>
<reference evidence="1" key="1">
    <citation type="submission" date="2017-07" db="EMBL/GenBank/DDBJ databases">
        <title>Taro Niue Genome Assembly and Annotation.</title>
        <authorList>
            <person name="Atibalentja N."/>
            <person name="Keating K."/>
            <person name="Fields C.J."/>
        </authorList>
    </citation>
    <scope>NUCLEOTIDE SEQUENCE</scope>
    <source>
        <strain evidence="1">Niue_2</strain>
        <tissue evidence="1">Leaf</tissue>
    </source>
</reference>
<sequence>MTNNIDENGTRERTSQRRLLTDQGRRGLLSSSVSLLCGVHRGGGTFDTPECPLPLISSCLRFLLRLGQGLLLQLTRLELVFITLLTANERDSQPRHCVSRPFSRLLAINGSSKSRPFPSRVRNLLRRCWGSSTSLGIGDRGSRLR</sequence>
<dbReference type="AlphaFoldDB" id="A0A843WZI1"/>
<dbReference type="Proteomes" id="UP000652761">
    <property type="component" value="Unassembled WGS sequence"/>
</dbReference>
<accession>A0A843WZI1</accession>